<dbReference type="PROSITE" id="PS00022">
    <property type="entry name" value="EGF_1"/>
    <property type="match status" value="4"/>
</dbReference>
<dbReference type="SUPFAM" id="SSF57196">
    <property type="entry name" value="EGF/Laminin"/>
    <property type="match status" value="4"/>
</dbReference>
<dbReference type="InterPro" id="IPR042307">
    <property type="entry name" value="Reeler_sf"/>
</dbReference>
<dbReference type="InterPro" id="IPR000152">
    <property type="entry name" value="EGF-type_Asp/Asn_hydroxyl_site"/>
</dbReference>
<evidence type="ECO:0000256" key="3">
    <source>
        <dbReference type="ARBA" id="ARBA00022536"/>
    </source>
</evidence>
<evidence type="ECO:0000256" key="10">
    <source>
        <dbReference type="ARBA" id="ARBA00023157"/>
    </source>
</evidence>
<feature type="signal peptide" evidence="14">
    <location>
        <begin position="1"/>
        <end position="17"/>
    </location>
</feature>
<feature type="domain" description="EGF-like" evidence="15">
    <location>
        <begin position="366"/>
        <end position="402"/>
    </location>
</feature>
<feature type="domain" description="EGF-like" evidence="15">
    <location>
        <begin position="294"/>
        <end position="329"/>
    </location>
</feature>
<reference evidence="18" key="1">
    <citation type="submission" date="2019-12" db="UniProtKB">
        <authorList>
            <consortium name="WormBaseParasite"/>
        </authorList>
    </citation>
    <scope>IDENTIFICATION</scope>
</reference>
<comment type="catalytic activity">
    <reaction evidence="12">
        <text>peroxynitrite = nitrate</text>
        <dbReference type="Rhea" id="RHEA:63116"/>
        <dbReference type="ChEBI" id="CHEBI:17632"/>
        <dbReference type="ChEBI" id="CHEBI:25941"/>
    </reaction>
    <physiologicalReaction direction="left-to-right" evidence="12">
        <dbReference type="Rhea" id="RHEA:63117"/>
    </physiologicalReaction>
</comment>
<dbReference type="Pfam" id="PF00008">
    <property type="entry name" value="EGF"/>
    <property type="match status" value="2"/>
</dbReference>
<dbReference type="Gene3D" id="2.10.25.10">
    <property type="entry name" value="Laminin"/>
    <property type="match status" value="4"/>
</dbReference>
<dbReference type="InterPro" id="IPR000742">
    <property type="entry name" value="EGF"/>
</dbReference>
<keyword evidence="17" id="KW-1185">Reference proteome</keyword>
<keyword evidence="7" id="KW-0106">Calcium</keyword>
<feature type="chain" id="PRO_5024272640" evidence="14">
    <location>
        <begin position="18"/>
        <end position="624"/>
    </location>
</feature>
<dbReference type="FunFam" id="2.10.25.10:FF:000391">
    <property type="entry name" value="Weary, isoform C"/>
    <property type="match status" value="1"/>
</dbReference>
<evidence type="ECO:0000256" key="13">
    <source>
        <dbReference type="PROSITE-ProRule" id="PRU00076"/>
    </source>
</evidence>
<keyword evidence="10 13" id="KW-1015">Disulfide bond</keyword>
<dbReference type="Proteomes" id="UP000046395">
    <property type="component" value="Unassembled WGS sequence"/>
</dbReference>
<dbReference type="CDD" id="cd00054">
    <property type="entry name" value="EGF_CA"/>
    <property type="match status" value="4"/>
</dbReference>
<evidence type="ECO:0000313" key="18">
    <source>
        <dbReference type="WBParaSite" id="TMUE_2000009743.1"/>
    </source>
</evidence>
<dbReference type="Pfam" id="PF08768">
    <property type="entry name" value="THAP4_heme-bd"/>
    <property type="match status" value="1"/>
</dbReference>
<name>A0A5S6QRG0_TRIMR</name>
<dbReference type="InterPro" id="IPR002861">
    <property type="entry name" value="Reeler_dom"/>
</dbReference>
<dbReference type="AlphaFoldDB" id="A0A5S6QRG0"/>
<feature type="disulfide bond" evidence="13">
    <location>
        <begin position="283"/>
        <end position="292"/>
    </location>
</feature>
<dbReference type="PROSITE" id="PS00010">
    <property type="entry name" value="ASX_HYDROXYL"/>
    <property type="match status" value="2"/>
</dbReference>
<feature type="disulfide bond" evidence="13">
    <location>
        <begin position="392"/>
        <end position="401"/>
    </location>
</feature>
<keyword evidence="4" id="KW-0812">Transmembrane</keyword>
<dbReference type="GO" id="GO:0005886">
    <property type="term" value="C:plasma membrane"/>
    <property type="evidence" value="ECO:0007669"/>
    <property type="project" value="UniProtKB-SubCell"/>
</dbReference>
<sequence length="624" mass="69650">MLLFLCCWGVVLGVAAGEYANGAPCEIQHSMRPSLAEHGPPQQSAPPYLFTVLDADWNPVKEYSDKSYTIRLSGTTYFRGFLIQARLATTQGTVIGHLRAGEFVEDGSWSYYGIRFQRCITQRNNSITHTDNRMKFVIEATWKIEYGVGPIQFVITVLKEHDVYWAFWLPKTGLIFPSANSKSRSRLFWSSASKLSGQSVANSTADATTTTTTMQTTSNVLISETVTPAYTAVVKVEGRNETSRAKLQQGELPSKRDWCKDQPCQNGGTCMNTLNVDRFECTCPLGWIGTLCDKKDFCTKHQCQYGLCLNKEDGYVCDCDPGFGGEFCDTECPNSLCANGGVCVIKNGKPKCHCQPDYTGDKCAIKIDQCSPNPCLNKGVCKNVPKSYVCQCPLGYMGPTCHRPCQDVYGSCGFWGEQEKCETMRPATDFYDINCAVTCGQCDYSNKTVKTADTLPPILEPFLWIIGTWRVEYGRNLSFPVNLAESNRGYVEELTISNQRVLMFNMPYLNFSVKTISRSNPKNQHTSLGFITLKPASSPIEVAIISTSNQGITTIEEGEMNGTNMKIETKYAVAITRGPHIPIKTTRHFRLSGNYLEETTQITRKDGSFDYFTKYFVKTKTFNI</sequence>
<dbReference type="InterPro" id="IPR013032">
    <property type="entry name" value="EGF-like_CS"/>
</dbReference>
<evidence type="ECO:0000256" key="4">
    <source>
        <dbReference type="ARBA" id="ARBA00022692"/>
    </source>
</evidence>
<keyword evidence="6" id="KW-0677">Repeat</keyword>
<keyword evidence="5 14" id="KW-0732">Signal</keyword>
<feature type="disulfide bond" evidence="13">
    <location>
        <begin position="354"/>
        <end position="363"/>
    </location>
</feature>
<feature type="disulfide bond" evidence="13">
    <location>
        <begin position="264"/>
        <end position="281"/>
    </location>
</feature>
<dbReference type="SMART" id="SM00181">
    <property type="entry name" value="EGF"/>
    <property type="match status" value="4"/>
</dbReference>
<keyword evidence="3 13" id="KW-0245">EGF-like domain</keyword>
<dbReference type="PROSITE" id="PS51670">
    <property type="entry name" value="SHKT"/>
    <property type="match status" value="1"/>
</dbReference>
<dbReference type="SMART" id="SM00179">
    <property type="entry name" value="EGF_CA"/>
    <property type="match status" value="4"/>
</dbReference>
<protein>
    <submittedName>
        <fullName evidence="18">EGF-like domain-containing protein</fullName>
    </submittedName>
</protein>
<dbReference type="Pfam" id="PF12661">
    <property type="entry name" value="hEGF"/>
    <property type="match status" value="2"/>
</dbReference>
<feature type="disulfide bond" evidence="13">
    <location>
        <begin position="298"/>
        <end position="308"/>
    </location>
</feature>
<keyword evidence="11" id="KW-0325">Glycoprotein</keyword>
<feature type="disulfide bond" evidence="13">
    <location>
        <begin position="319"/>
        <end position="328"/>
    </location>
</feature>
<evidence type="ECO:0000256" key="14">
    <source>
        <dbReference type="SAM" id="SignalP"/>
    </source>
</evidence>
<dbReference type="PROSITE" id="PS01186">
    <property type="entry name" value="EGF_2"/>
    <property type="match status" value="1"/>
</dbReference>
<evidence type="ECO:0000256" key="12">
    <source>
        <dbReference type="ARBA" id="ARBA00036993"/>
    </source>
</evidence>
<keyword evidence="8" id="KW-1133">Transmembrane helix</keyword>
<dbReference type="WBParaSite" id="TMUE_2000009743.1">
    <property type="protein sequence ID" value="TMUE_2000009743.1"/>
    <property type="gene ID" value="WBGene00289701"/>
</dbReference>
<evidence type="ECO:0000259" key="16">
    <source>
        <dbReference type="PROSITE" id="PS51670"/>
    </source>
</evidence>
<proteinExistence type="predicted"/>
<dbReference type="SUPFAM" id="SSF50814">
    <property type="entry name" value="Lipocalins"/>
    <property type="match status" value="1"/>
</dbReference>
<dbReference type="InterPro" id="IPR003582">
    <property type="entry name" value="ShKT_dom"/>
</dbReference>
<feature type="domain" description="EGF-like" evidence="15">
    <location>
        <begin position="330"/>
        <end position="364"/>
    </location>
</feature>
<dbReference type="GO" id="GO:0005509">
    <property type="term" value="F:calcium ion binding"/>
    <property type="evidence" value="ECO:0007669"/>
    <property type="project" value="InterPro"/>
</dbReference>
<evidence type="ECO:0000259" key="15">
    <source>
        <dbReference type="PROSITE" id="PS50026"/>
    </source>
</evidence>
<dbReference type="STRING" id="70415.A0A5S6QRG0"/>
<comment type="subcellular location">
    <subcellularLocation>
        <location evidence="1">Cell membrane</location>
        <topology evidence="1">Single-pass type I membrane protein</topology>
    </subcellularLocation>
</comment>
<dbReference type="InterPro" id="IPR014878">
    <property type="entry name" value="THAP4-like_heme-bd"/>
</dbReference>
<accession>A0A5S6QRG0</accession>
<evidence type="ECO:0000313" key="17">
    <source>
        <dbReference type="Proteomes" id="UP000046395"/>
    </source>
</evidence>
<evidence type="ECO:0000256" key="11">
    <source>
        <dbReference type="ARBA" id="ARBA00023180"/>
    </source>
</evidence>
<evidence type="ECO:0000256" key="5">
    <source>
        <dbReference type="ARBA" id="ARBA00022729"/>
    </source>
</evidence>
<evidence type="ECO:0000256" key="2">
    <source>
        <dbReference type="ARBA" id="ARBA00022475"/>
    </source>
</evidence>
<evidence type="ECO:0000256" key="7">
    <source>
        <dbReference type="ARBA" id="ARBA00022837"/>
    </source>
</evidence>
<feature type="domain" description="EGF-like" evidence="15">
    <location>
        <begin position="255"/>
        <end position="293"/>
    </location>
</feature>
<evidence type="ECO:0000256" key="1">
    <source>
        <dbReference type="ARBA" id="ARBA00004251"/>
    </source>
</evidence>
<evidence type="ECO:0000256" key="6">
    <source>
        <dbReference type="ARBA" id="ARBA00022737"/>
    </source>
</evidence>
<dbReference type="PROSITE" id="PS50026">
    <property type="entry name" value="EGF_3"/>
    <property type="match status" value="4"/>
</dbReference>
<dbReference type="CDD" id="cd08544">
    <property type="entry name" value="Reeler"/>
    <property type="match status" value="1"/>
</dbReference>
<evidence type="ECO:0000256" key="8">
    <source>
        <dbReference type="ARBA" id="ARBA00022989"/>
    </source>
</evidence>
<dbReference type="Gene3D" id="2.40.128.20">
    <property type="match status" value="1"/>
</dbReference>
<dbReference type="Gene3D" id="2.60.40.4060">
    <property type="entry name" value="Reeler domain"/>
    <property type="match status" value="1"/>
</dbReference>
<dbReference type="InterPro" id="IPR045165">
    <property type="entry name" value="Nitrobindin"/>
</dbReference>
<dbReference type="Pfam" id="PF02014">
    <property type="entry name" value="Reeler"/>
    <property type="match status" value="1"/>
</dbReference>
<comment type="caution">
    <text evidence="13">Lacks conserved residue(s) required for the propagation of feature annotation.</text>
</comment>
<evidence type="ECO:0000256" key="9">
    <source>
        <dbReference type="ARBA" id="ARBA00023136"/>
    </source>
</evidence>
<dbReference type="PANTHER" id="PTHR15854">
    <property type="entry name" value="THAP4 PROTEIN"/>
    <property type="match status" value="1"/>
</dbReference>
<dbReference type="GO" id="GO:0023052">
    <property type="term" value="P:signaling"/>
    <property type="evidence" value="ECO:0007669"/>
    <property type="project" value="UniProtKB-ARBA"/>
</dbReference>
<feature type="domain" description="ShKT" evidence="16">
    <location>
        <begin position="405"/>
        <end position="442"/>
    </location>
</feature>
<dbReference type="InterPro" id="IPR001881">
    <property type="entry name" value="EGF-like_Ca-bd_dom"/>
</dbReference>
<dbReference type="PANTHER" id="PTHR15854:SF4">
    <property type="entry name" value="PEROXYNITRITE ISOMERASE THAP4"/>
    <property type="match status" value="1"/>
</dbReference>
<dbReference type="GO" id="GO:0007154">
    <property type="term" value="P:cell communication"/>
    <property type="evidence" value="ECO:0007669"/>
    <property type="project" value="UniProtKB-ARBA"/>
</dbReference>
<dbReference type="CDD" id="cd07828">
    <property type="entry name" value="lipocalin_heme-bd-THAP4-like"/>
    <property type="match status" value="1"/>
</dbReference>
<keyword evidence="2" id="KW-1003">Cell membrane</keyword>
<keyword evidence="9" id="KW-0472">Membrane</keyword>
<dbReference type="FunFam" id="2.10.25.10:FF:000255">
    <property type="entry name" value="Sushi, nidogen and EGF-like domains 1"/>
    <property type="match status" value="1"/>
</dbReference>
<dbReference type="InterPro" id="IPR012674">
    <property type="entry name" value="Calycin"/>
</dbReference>
<organism evidence="17 18">
    <name type="scientific">Trichuris muris</name>
    <name type="common">Mouse whipworm</name>
    <dbReference type="NCBI Taxonomy" id="70415"/>
    <lineage>
        <taxon>Eukaryota</taxon>
        <taxon>Metazoa</taxon>
        <taxon>Ecdysozoa</taxon>
        <taxon>Nematoda</taxon>
        <taxon>Enoplea</taxon>
        <taxon>Dorylaimia</taxon>
        <taxon>Trichinellida</taxon>
        <taxon>Trichuridae</taxon>
        <taxon>Trichuris</taxon>
    </lineage>
</organism>